<keyword evidence="6" id="KW-1185">Reference proteome</keyword>
<dbReference type="Pfam" id="PF00651">
    <property type="entry name" value="BTB"/>
    <property type="match status" value="1"/>
</dbReference>
<comment type="subcellular location">
    <subcellularLocation>
        <location evidence="1">Nucleus</location>
    </subcellularLocation>
</comment>
<dbReference type="InParanoid" id="A0A2J7PEU0"/>
<dbReference type="PANTHER" id="PTHR23110:SF99">
    <property type="entry name" value="BROAD-COMPLEX CORE PROTEIN ISOFORM 6"/>
    <property type="match status" value="1"/>
</dbReference>
<feature type="region of interest" description="Disordered" evidence="3">
    <location>
        <begin position="240"/>
        <end position="265"/>
    </location>
</feature>
<dbReference type="SUPFAM" id="SSF54695">
    <property type="entry name" value="POZ domain"/>
    <property type="match status" value="1"/>
</dbReference>
<name>A0A2J7PEU0_9NEOP</name>
<evidence type="ECO:0000259" key="4">
    <source>
        <dbReference type="PROSITE" id="PS50097"/>
    </source>
</evidence>
<dbReference type="GO" id="GO:0005634">
    <property type="term" value="C:nucleus"/>
    <property type="evidence" value="ECO:0007669"/>
    <property type="project" value="UniProtKB-SubCell"/>
</dbReference>
<evidence type="ECO:0000256" key="2">
    <source>
        <dbReference type="ARBA" id="ARBA00023242"/>
    </source>
</evidence>
<dbReference type="PANTHER" id="PTHR23110">
    <property type="entry name" value="BTB DOMAIN TRANSCRIPTION FACTOR"/>
    <property type="match status" value="1"/>
</dbReference>
<dbReference type="SMART" id="SM00225">
    <property type="entry name" value="BTB"/>
    <property type="match status" value="1"/>
</dbReference>
<dbReference type="InterPro" id="IPR000210">
    <property type="entry name" value="BTB/POZ_dom"/>
</dbReference>
<evidence type="ECO:0000256" key="1">
    <source>
        <dbReference type="ARBA" id="ARBA00004123"/>
    </source>
</evidence>
<dbReference type="STRING" id="105785.A0A2J7PEU0"/>
<gene>
    <name evidence="5" type="ORF">B7P43_G05151</name>
</gene>
<accession>A0A2J7PEU0</accession>
<protein>
    <recommendedName>
        <fullName evidence="4">BTB domain-containing protein</fullName>
    </recommendedName>
</protein>
<dbReference type="EMBL" id="NEVH01026087">
    <property type="protein sequence ID" value="PNF14860.1"/>
    <property type="molecule type" value="Genomic_DNA"/>
</dbReference>
<dbReference type="OrthoDB" id="2311693at2759"/>
<dbReference type="CDD" id="cd18315">
    <property type="entry name" value="BTB_POZ_BAB-like"/>
    <property type="match status" value="1"/>
</dbReference>
<dbReference type="InterPro" id="IPR011333">
    <property type="entry name" value="SKP1/BTB/POZ_sf"/>
</dbReference>
<keyword evidence="2" id="KW-0539">Nucleus</keyword>
<dbReference type="PROSITE" id="PS50097">
    <property type="entry name" value="BTB"/>
    <property type="match status" value="1"/>
</dbReference>
<evidence type="ECO:0000313" key="5">
    <source>
        <dbReference type="EMBL" id="PNF14860.1"/>
    </source>
</evidence>
<dbReference type="AlphaFoldDB" id="A0A2J7PEU0"/>
<feature type="domain" description="BTB" evidence="4">
    <location>
        <begin position="34"/>
        <end position="99"/>
    </location>
</feature>
<feature type="compositionally biased region" description="Basic and acidic residues" evidence="3">
    <location>
        <begin position="143"/>
        <end position="158"/>
    </location>
</feature>
<comment type="caution">
    <text evidence="5">The sequence shown here is derived from an EMBL/GenBank/DDBJ whole genome shotgun (WGS) entry which is preliminary data.</text>
</comment>
<dbReference type="InterPro" id="IPR051095">
    <property type="entry name" value="Dros_DevTransReg"/>
</dbReference>
<dbReference type="FunCoup" id="A0A2J7PEU0">
    <property type="interactions" value="6"/>
</dbReference>
<feature type="compositionally biased region" description="Polar residues" evidence="3">
    <location>
        <begin position="240"/>
        <end position="264"/>
    </location>
</feature>
<evidence type="ECO:0000256" key="3">
    <source>
        <dbReference type="SAM" id="MobiDB-lite"/>
    </source>
</evidence>
<dbReference type="Proteomes" id="UP000235965">
    <property type="component" value="Unassembled WGS sequence"/>
</dbReference>
<feature type="region of interest" description="Disordered" evidence="3">
    <location>
        <begin position="121"/>
        <end position="177"/>
    </location>
</feature>
<reference evidence="5 6" key="1">
    <citation type="submission" date="2017-12" db="EMBL/GenBank/DDBJ databases">
        <title>Hemimetabolous genomes reveal molecular basis of termite eusociality.</title>
        <authorList>
            <person name="Harrison M.C."/>
            <person name="Jongepier E."/>
            <person name="Robertson H.M."/>
            <person name="Arning N."/>
            <person name="Bitard-Feildel T."/>
            <person name="Chao H."/>
            <person name="Childers C.P."/>
            <person name="Dinh H."/>
            <person name="Doddapaneni H."/>
            <person name="Dugan S."/>
            <person name="Gowin J."/>
            <person name="Greiner C."/>
            <person name="Han Y."/>
            <person name="Hu H."/>
            <person name="Hughes D.S.T."/>
            <person name="Huylmans A.-K."/>
            <person name="Kemena C."/>
            <person name="Kremer L.P.M."/>
            <person name="Lee S.L."/>
            <person name="Lopez-Ezquerra A."/>
            <person name="Mallet L."/>
            <person name="Monroy-Kuhn J.M."/>
            <person name="Moser A."/>
            <person name="Murali S.C."/>
            <person name="Muzny D.M."/>
            <person name="Otani S."/>
            <person name="Piulachs M.-D."/>
            <person name="Poelchau M."/>
            <person name="Qu J."/>
            <person name="Schaub F."/>
            <person name="Wada-Katsumata A."/>
            <person name="Worley K.C."/>
            <person name="Xie Q."/>
            <person name="Ylla G."/>
            <person name="Poulsen M."/>
            <person name="Gibbs R.A."/>
            <person name="Schal C."/>
            <person name="Richards S."/>
            <person name="Belles X."/>
            <person name="Korb J."/>
            <person name="Bornberg-Bauer E."/>
        </authorList>
    </citation>
    <scope>NUCLEOTIDE SEQUENCE [LARGE SCALE GENOMIC DNA]</scope>
    <source>
        <tissue evidence="5">Whole body</tissue>
    </source>
</reference>
<evidence type="ECO:0000313" key="6">
    <source>
        <dbReference type="Proteomes" id="UP000235965"/>
    </source>
</evidence>
<dbReference type="Gene3D" id="3.30.710.10">
    <property type="entry name" value="Potassium Channel Kv1.1, Chain A"/>
    <property type="match status" value="1"/>
</dbReference>
<sequence length="369" mass="41501">MSEGESDQFSLRWNNFHSNLTSGFHALLQGEDLVDVTLAAGGQFVQAHKIVLSVCSPYFKDLFKVNPCKHPIVILKDVCHKDLVAILQFMYRGEVNVRQEELATFLKTAEMLQIKGLTGEDSPIEEDITPVPQPSVRTRAPRRVSEKSLHGTPEKKETVANPVTAEPEEASAPPYKRMKPEVSSAVLSSPVITEESSGVEFIEMTNPKQEPVEYETEIEEVNRLQNRDDPLVQLLGGESSQTLQDSSQGSSIFASIPSASQDSGLPQDCGQVLLESWTEEPVKREDMMKENTNGSVEQMDHLAGLSSTPRRFQFDPWRDVLIRLPGKKEKDCCVCNRRADGRRRRSRTVCAKCERGLHWICFPLHRCYM</sequence>
<proteinExistence type="predicted"/>
<dbReference type="GO" id="GO:0006357">
    <property type="term" value="P:regulation of transcription by RNA polymerase II"/>
    <property type="evidence" value="ECO:0007669"/>
    <property type="project" value="TreeGrafter"/>
</dbReference>
<organism evidence="5 6">
    <name type="scientific">Cryptotermes secundus</name>
    <dbReference type="NCBI Taxonomy" id="105785"/>
    <lineage>
        <taxon>Eukaryota</taxon>
        <taxon>Metazoa</taxon>
        <taxon>Ecdysozoa</taxon>
        <taxon>Arthropoda</taxon>
        <taxon>Hexapoda</taxon>
        <taxon>Insecta</taxon>
        <taxon>Pterygota</taxon>
        <taxon>Neoptera</taxon>
        <taxon>Polyneoptera</taxon>
        <taxon>Dictyoptera</taxon>
        <taxon>Blattodea</taxon>
        <taxon>Blattoidea</taxon>
        <taxon>Termitoidae</taxon>
        <taxon>Kalotermitidae</taxon>
        <taxon>Cryptotermitinae</taxon>
        <taxon>Cryptotermes</taxon>
    </lineage>
</organism>